<evidence type="ECO:0000313" key="3">
    <source>
        <dbReference type="Proteomes" id="UP001472677"/>
    </source>
</evidence>
<protein>
    <submittedName>
        <fullName evidence="2">Uncharacterized protein</fullName>
    </submittedName>
</protein>
<dbReference type="Proteomes" id="UP001472677">
    <property type="component" value="Unassembled WGS sequence"/>
</dbReference>
<feature type="chain" id="PRO_5046539541" evidence="1">
    <location>
        <begin position="26"/>
        <end position="249"/>
    </location>
</feature>
<reference evidence="2 3" key="1">
    <citation type="journal article" date="2024" name="G3 (Bethesda)">
        <title>Genome assembly of Hibiscus sabdariffa L. provides insights into metabolisms of medicinal natural products.</title>
        <authorList>
            <person name="Kim T."/>
        </authorList>
    </citation>
    <scope>NUCLEOTIDE SEQUENCE [LARGE SCALE GENOMIC DNA]</scope>
    <source>
        <strain evidence="2">TK-2024</strain>
        <tissue evidence="2">Old leaves</tissue>
    </source>
</reference>
<dbReference type="EMBL" id="JBBPBM010000018">
    <property type="protein sequence ID" value="KAK8555301.1"/>
    <property type="molecule type" value="Genomic_DNA"/>
</dbReference>
<sequence>MHFPLSWRWPRVFWGGASFVRLASSTCDRYGSPRLELGSLLSRLGFHPKSEGYSVGDLSKWLSLGSAQCPACFCTAGALFGALCGARPRPSLEVILHVVRPLVGFGVKYTGLAPRSCCLARPVHWHPCLHRLGVRWTLPWPLFASVCPSTSIECFNPSSLLCTRPALSASPWLRPPGYDPYITHGTFVPRPRCPFRRLAARPVRALPWPVRPLVAWRASHHWAGLFGPLSCAASLRFLAFVSSLSQRSL</sequence>
<comment type="caution">
    <text evidence="2">The sequence shown here is derived from an EMBL/GenBank/DDBJ whole genome shotgun (WGS) entry which is preliminary data.</text>
</comment>
<keyword evidence="3" id="KW-1185">Reference proteome</keyword>
<evidence type="ECO:0000256" key="1">
    <source>
        <dbReference type="SAM" id="SignalP"/>
    </source>
</evidence>
<name>A0ABR2EAQ1_9ROSI</name>
<keyword evidence="1" id="KW-0732">Signal</keyword>
<organism evidence="2 3">
    <name type="scientific">Hibiscus sabdariffa</name>
    <name type="common">roselle</name>
    <dbReference type="NCBI Taxonomy" id="183260"/>
    <lineage>
        <taxon>Eukaryota</taxon>
        <taxon>Viridiplantae</taxon>
        <taxon>Streptophyta</taxon>
        <taxon>Embryophyta</taxon>
        <taxon>Tracheophyta</taxon>
        <taxon>Spermatophyta</taxon>
        <taxon>Magnoliopsida</taxon>
        <taxon>eudicotyledons</taxon>
        <taxon>Gunneridae</taxon>
        <taxon>Pentapetalae</taxon>
        <taxon>rosids</taxon>
        <taxon>malvids</taxon>
        <taxon>Malvales</taxon>
        <taxon>Malvaceae</taxon>
        <taxon>Malvoideae</taxon>
        <taxon>Hibiscus</taxon>
    </lineage>
</organism>
<evidence type="ECO:0000313" key="2">
    <source>
        <dbReference type="EMBL" id="KAK8555301.1"/>
    </source>
</evidence>
<accession>A0ABR2EAQ1</accession>
<gene>
    <name evidence="2" type="ORF">V6N12_009449</name>
</gene>
<feature type="signal peptide" evidence="1">
    <location>
        <begin position="1"/>
        <end position="25"/>
    </location>
</feature>
<proteinExistence type="predicted"/>